<dbReference type="InterPro" id="IPR013653">
    <property type="entry name" value="GCN5-like_dom"/>
</dbReference>
<dbReference type="STRING" id="694573.A0A194VCJ1"/>
<accession>A0A194VCJ1</accession>
<dbReference type="OrthoDB" id="61870at2759"/>
<proteinExistence type="predicted"/>
<evidence type="ECO:0000313" key="2">
    <source>
        <dbReference type="EMBL" id="KUI61608.1"/>
    </source>
</evidence>
<dbReference type="SUPFAM" id="SSF55729">
    <property type="entry name" value="Acyl-CoA N-acyltransferases (Nat)"/>
    <property type="match status" value="1"/>
</dbReference>
<dbReference type="PANTHER" id="PTHR20958:SF6">
    <property type="entry name" value="GLYCINE N-ACYLTRANSFERASE-LIKE PROTEIN"/>
    <property type="match status" value="1"/>
</dbReference>
<organism evidence="2 3">
    <name type="scientific">Cytospora mali</name>
    <name type="common">Apple Valsa canker fungus</name>
    <name type="synonym">Valsa mali</name>
    <dbReference type="NCBI Taxonomy" id="578113"/>
    <lineage>
        <taxon>Eukaryota</taxon>
        <taxon>Fungi</taxon>
        <taxon>Dikarya</taxon>
        <taxon>Ascomycota</taxon>
        <taxon>Pezizomycotina</taxon>
        <taxon>Sordariomycetes</taxon>
        <taxon>Sordariomycetidae</taxon>
        <taxon>Diaporthales</taxon>
        <taxon>Cytosporaceae</taxon>
        <taxon>Cytospora</taxon>
    </lineage>
</organism>
<dbReference type="GO" id="GO:0016747">
    <property type="term" value="F:acyltransferase activity, transferring groups other than amino-acyl groups"/>
    <property type="evidence" value="ECO:0007669"/>
    <property type="project" value="InterPro"/>
</dbReference>
<dbReference type="EMBL" id="KN714782">
    <property type="protein sequence ID" value="KUI61608.1"/>
    <property type="molecule type" value="Genomic_DNA"/>
</dbReference>
<evidence type="ECO:0000259" key="1">
    <source>
        <dbReference type="Pfam" id="PF08445"/>
    </source>
</evidence>
<dbReference type="InterPro" id="IPR016181">
    <property type="entry name" value="Acyl_CoA_acyltransferase"/>
</dbReference>
<protein>
    <recommendedName>
        <fullName evidence="1">GCN5-related N-acetyltransferase Rv2170-like domain-containing protein</fullName>
    </recommendedName>
</protein>
<feature type="domain" description="GCN5-related N-acetyltransferase Rv2170-like" evidence="1">
    <location>
        <begin position="230"/>
        <end position="309"/>
    </location>
</feature>
<reference evidence="3" key="1">
    <citation type="submission" date="2014-12" db="EMBL/GenBank/DDBJ databases">
        <title>Genome Sequence of Valsa Canker Pathogens Uncovers a Specific Adaption of Colonization on Woody Bark.</title>
        <authorList>
            <person name="Yin Z."/>
            <person name="Liu H."/>
            <person name="Gao X."/>
            <person name="Li Z."/>
            <person name="Song N."/>
            <person name="Ke X."/>
            <person name="Dai Q."/>
            <person name="Wu Y."/>
            <person name="Sun Y."/>
            <person name="Xu J.-R."/>
            <person name="Kang Z.K."/>
            <person name="Wang L."/>
            <person name="Huang L."/>
        </authorList>
    </citation>
    <scope>NUCLEOTIDE SEQUENCE [LARGE SCALE GENOMIC DNA]</scope>
    <source>
        <strain evidence="3">SXYL134</strain>
    </source>
</reference>
<dbReference type="Gene3D" id="3.40.630.30">
    <property type="match status" value="1"/>
</dbReference>
<sequence length="318" mass="35541">MAPVVTDTPTPVKHADFAILNDHLPQPITLLRRLQFTHFPQDTPEHGHYLFSSDPNGPSESQGRAHFAAAYLDLSKAPETELYFYSTLEDYKDLEGLSEGEVEHILDIIVALFQRVRAIAGSTISSGLHKLFREHGVMVGGFHQLTYQLLCERRAFTSSYWNPHDVWLFRLDRFPALSEGLMSLQGEGYKEHGLRWDVIRREDVPLIASRTKLPKVEATLMSEPSVAIRDGQGTLVAWGFMGVAGTLSTLHVEEPFRGKGIAKAVATKVFREHSFGDDGWGSADVHIDNIQSQAVCKSLGAEKGWRTAWTVIDYKSIP</sequence>
<gene>
    <name evidence="2" type="ORF">VP1G_08799</name>
</gene>
<dbReference type="PANTHER" id="PTHR20958">
    <property type="entry name" value="GLYCINE N-ACYLTRANSFERASE-LIKE PROTEIN"/>
    <property type="match status" value="1"/>
</dbReference>
<dbReference type="Proteomes" id="UP000078576">
    <property type="component" value="Unassembled WGS sequence"/>
</dbReference>
<dbReference type="Pfam" id="PF08445">
    <property type="entry name" value="FR47"/>
    <property type="match status" value="1"/>
</dbReference>
<evidence type="ECO:0000313" key="3">
    <source>
        <dbReference type="Proteomes" id="UP000078576"/>
    </source>
</evidence>
<dbReference type="AlphaFoldDB" id="A0A194VCJ1"/>
<name>A0A194VCJ1_CYTMA</name>
<keyword evidence="3" id="KW-1185">Reference proteome</keyword>
<dbReference type="InterPro" id="IPR053225">
    <property type="entry name" value="Acyl-CoA_N-acyltransferase"/>
</dbReference>